<evidence type="ECO:0000256" key="1">
    <source>
        <dbReference type="ARBA" id="ARBA00001946"/>
    </source>
</evidence>
<dbReference type="GO" id="GO:0004521">
    <property type="term" value="F:RNA endonuclease activity"/>
    <property type="evidence" value="ECO:0007669"/>
    <property type="project" value="TreeGrafter"/>
</dbReference>
<dbReference type="PANTHER" id="PTHR13966:SF5">
    <property type="entry name" value="ENDONUCLEASE G, MITOCHONDRIAL"/>
    <property type="match status" value="1"/>
</dbReference>
<feature type="region of interest" description="Disordered" evidence="10">
    <location>
        <begin position="1"/>
        <end position="23"/>
    </location>
</feature>
<name>A0A640KBE0_LEITA</name>
<evidence type="ECO:0000256" key="5">
    <source>
        <dbReference type="ARBA" id="ARBA00022759"/>
    </source>
</evidence>
<dbReference type="Proteomes" id="UP000419144">
    <property type="component" value="Unassembled WGS sequence"/>
</dbReference>
<dbReference type="OrthoDB" id="266836at2759"/>
<dbReference type="GO" id="GO:0005743">
    <property type="term" value="C:mitochondrial inner membrane"/>
    <property type="evidence" value="ECO:0007669"/>
    <property type="project" value="TreeGrafter"/>
</dbReference>
<comment type="cofactor">
    <cofactor evidence="1">
        <name>Mg(2+)</name>
        <dbReference type="ChEBI" id="CHEBI:18420"/>
    </cofactor>
</comment>
<keyword evidence="3" id="KW-0540">Nuclease</keyword>
<comment type="caution">
    <text evidence="13">The sequence shown here is derived from an EMBL/GenBank/DDBJ whole genome shotgun (WGS) entry which is preliminary data.</text>
</comment>
<dbReference type="PANTHER" id="PTHR13966">
    <property type="entry name" value="ENDONUCLEASE RELATED"/>
    <property type="match status" value="1"/>
</dbReference>
<organism evidence="13 14">
    <name type="scientific">Leishmania tarentolae</name>
    <name type="common">Sauroleishmania tarentolae</name>
    <dbReference type="NCBI Taxonomy" id="5689"/>
    <lineage>
        <taxon>Eukaryota</taxon>
        <taxon>Discoba</taxon>
        <taxon>Euglenozoa</taxon>
        <taxon>Kinetoplastea</taxon>
        <taxon>Metakinetoplastina</taxon>
        <taxon>Trypanosomatida</taxon>
        <taxon>Trypanosomatidae</taxon>
        <taxon>Leishmaniinae</taxon>
        <taxon>Leishmania</taxon>
        <taxon>lizard Leishmania</taxon>
    </lineage>
</organism>
<dbReference type="Gene3D" id="3.40.570.10">
    <property type="entry name" value="Extracellular Endonuclease, subunit A"/>
    <property type="match status" value="1"/>
</dbReference>
<reference evidence="13" key="1">
    <citation type="submission" date="2019-11" db="EMBL/GenBank/DDBJ databases">
        <title>Leishmania tarentolae CDS.</title>
        <authorList>
            <person name="Goto Y."/>
            <person name="Yamagishi J."/>
        </authorList>
    </citation>
    <scope>NUCLEOTIDE SEQUENCE [LARGE SCALE GENOMIC DNA]</scope>
    <source>
        <strain evidence="13">Parrot Tar II</strain>
    </source>
</reference>
<dbReference type="InterPro" id="IPR001604">
    <property type="entry name" value="Endo_G_ENPP1-like_dom"/>
</dbReference>
<keyword evidence="6" id="KW-0378">Hydrolase</keyword>
<keyword evidence="4 9" id="KW-0479">Metal-binding</keyword>
<dbReference type="EMBL" id="BLBS01000017">
    <property type="protein sequence ID" value="GET86980.1"/>
    <property type="molecule type" value="Genomic_DNA"/>
</dbReference>
<dbReference type="GO" id="GO:0005634">
    <property type="term" value="C:nucleus"/>
    <property type="evidence" value="ECO:0007669"/>
    <property type="project" value="TreeGrafter"/>
</dbReference>
<dbReference type="VEuPathDB" id="TriTrypDB:LtaPh_1311600"/>
<dbReference type="Pfam" id="PF01223">
    <property type="entry name" value="Endonuclease_NS"/>
    <property type="match status" value="1"/>
</dbReference>
<dbReference type="InterPro" id="IPR020821">
    <property type="entry name" value="ENPP1-3/EXOG-like_nuc-like"/>
</dbReference>
<evidence type="ECO:0000256" key="4">
    <source>
        <dbReference type="ARBA" id="ARBA00022723"/>
    </source>
</evidence>
<keyword evidence="7" id="KW-0460">Magnesium</keyword>
<feature type="domain" description="ENPP1-3/EXOG-like endonuclease/phosphodiesterase" evidence="11">
    <location>
        <begin position="299"/>
        <end position="697"/>
    </location>
</feature>
<dbReference type="GO" id="GO:0046872">
    <property type="term" value="F:metal ion binding"/>
    <property type="evidence" value="ECO:0007669"/>
    <property type="project" value="UniProtKB-KW"/>
</dbReference>
<evidence type="ECO:0000313" key="14">
    <source>
        <dbReference type="Proteomes" id="UP000419144"/>
    </source>
</evidence>
<evidence type="ECO:0000256" key="7">
    <source>
        <dbReference type="ARBA" id="ARBA00022842"/>
    </source>
</evidence>
<proteinExistence type="inferred from homology"/>
<dbReference type="GO" id="GO:0003676">
    <property type="term" value="F:nucleic acid binding"/>
    <property type="evidence" value="ECO:0007669"/>
    <property type="project" value="InterPro"/>
</dbReference>
<sequence>MERVPATPAAVQPLPLGSSRDGGGQAISPSSWLWLFPPCCAQAARRLLHDHAYFTPVPQQGACAKPLPTSSPSSPAPSQRFTVWLTCATAAVAGTCGVIVGARLSPWLSRRATRLYTRREAMYRNPLRLLPSPAAVTHSEPRWWRRFWCTSAHRSVSETRQLDYGHAAEWLAACTGHYWLPQRISRPALLKLYSPVCHSGQRSADRDTTEEVQWGTRMINRATRPLAKLSAAAAAAKCTTTTPLAASVFCSIAHLTRAPLHEWQPLPQHSVDVFAACQEAERPCSTTLAAASPLLCLPRHGFALLYDPVARLPVWCGYYLTRERVDRARRQSRCMTFFTDRSLNKRLRRVPTELRARGHDRGHLAPHASVAASPQAAVEASLLSNVLLQHRQINRGVWRWLEAATRAYVRQLPLTDVPCSVANQQRHVANESTTGAACVGTALPSEPQSSKQVAPAPVPLRYGSSCTGHRGRAPRSASPAFTSPVRGGVTCDPAARRTSRRCSRQCSPGGSELIARLLAAPDVGSGTRWHLRLQGGGALGCAMRALRFCSEHWRWRWPCCRGGVFRRHREREVAVNVGPLYYKQRNDVGKDNWQSSDMATVRSPALPAKSSDALSLSRLCCSRSRKANRWRRRGSTASSAALSSSPSPQSLFIPDAFFFSLWNVHTQEHVHLVVPNRPDAASIRAVTAAVAARRPAAGGEETSKSSPSRRRRRQGSSHLSRWPSGDLETALRSLVVSTVELEQLFAESLVELRSRCISASVADATTHGMSHTDRAALSVALRTHLRLFPVYRQRWMWRHCFSGVGSR</sequence>
<dbReference type="InterPro" id="IPR018524">
    <property type="entry name" value="DNA/RNA_endonuclease_AS"/>
</dbReference>
<accession>A0A640KBE0</accession>
<dbReference type="GO" id="GO:0000014">
    <property type="term" value="F:single-stranded DNA endodeoxyribonuclease activity"/>
    <property type="evidence" value="ECO:0007669"/>
    <property type="project" value="TreeGrafter"/>
</dbReference>
<dbReference type="InterPro" id="IPR044925">
    <property type="entry name" value="His-Me_finger_sf"/>
</dbReference>
<comment type="similarity">
    <text evidence="2">Belongs to the DNA/RNA non-specific endonuclease family.</text>
</comment>
<dbReference type="InterPro" id="IPR044929">
    <property type="entry name" value="DNA/RNA_non-sp_Endonuclease_sf"/>
</dbReference>
<evidence type="ECO:0000256" key="8">
    <source>
        <dbReference type="PIRSR" id="PIRSR640255-1"/>
    </source>
</evidence>
<feature type="domain" description="DNA/RNA non-specific endonuclease/pyrophosphatase/phosphodiesterase" evidence="12">
    <location>
        <begin position="298"/>
        <end position="461"/>
    </location>
</feature>
<feature type="binding site" evidence="9">
    <location>
        <position position="394"/>
    </location>
    <ligand>
        <name>Mg(2+)</name>
        <dbReference type="ChEBI" id="CHEBI:18420"/>
        <note>catalytic</note>
    </ligand>
</feature>
<feature type="region of interest" description="Disordered" evidence="10">
    <location>
        <begin position="692"/>
        <end position="724"/>
    </location>
</feature>
<evidence type="ECO:0000256" key="6">
    <source>
        <dbReference type="ARBA" id="ARBA00022801"/>
    </source>
</evidence>
<evidence type="ECO:0000256" key="2">
    <source>
        <dbReference type="ARBA" id="ARBA00010052"/>
    </source>
</evidence>
<evidence type="ECO:0000256" key="9">
    <source>
        <dbReference type="PIRSR" id="PIRSR640255-2"/>
    </source>
</evidence>
<evidence type="ECO:0000259" key="12">
    <source>
        <dbReference type="SMART" id="SM00892"/>
    </source>
</evidence>
<dbReference type="AlphaFoldDB" id="A0A640KBE0"/>
<dbReference type="SMART" id="SM00892">
    <property type="entry name" value="Endonuclease_NS"/>
    <property type="match status" value="1"/>
</dbReference>
<dbReference type="SMART" id="SM00477">
    <property type="entry name" value="NUC"/>
    <property type="match status" value="1"/>
</dbReference>
<keyword evidence="5" id="KW-0255">Endonuclease</keyword>
<evidence type="ECO:0000256" key="3">
    <source>
        <dbReference type="ARBA" id="ARBA00022722"/>
    </source>
</evidence>
<dbReference type="PROSITE" id="PS01070">
    <property type="entry name" value="NUCLEASE_NON_SPEC"/>
    <property type="match status" value="1"/>
</dbReference>
<evidence type="ECO:0000256" key="10">
    <source>
        <dbReference type="SAM" id="MobiDB-lite"/>
    </source>
</evidence>
<protein>
    <submittedName>
        <fullName evidence="13">DNA/RNA non-specific endonuclease-like protein</fullName>
    </submittedName>
</protein>
<dbReference type="InterPro" id="IPR040255">
    <property type="entry name" value="Non-specific_endonuclease"/>
</dbReference>
<feature type="active site" description="Proton acceptor" evidence="8">
    <location>
        <position position="363"/>
    </location>
</feature>
<keyword evidence="14" id="KW-1185">Reference proteome</keyword>
<evidence type="ECO:0000259" key="11">
    <source>
        <dbReference type="SMART" id="SM00477"/>
    </source>
</evidence>
<dbReference type="SUPFAM" id="SSF54060">
    <property type="entry name" value="His-Me finger endonucleases"/>
    <property type="match status" value="1"/>
</dbReference>
<evidence type="ECO:0000313" key="13">
    <source>
        <dbReference type="EMBL" id="GET86980.1"/>
    </source>
</evidence>
<gene>
    <name evidence="13" type="ORF">LtaPh_1311600</name>
</gene>